<sequence length="100" mass="10736">MHSRIPAVNGADKSSEVASEEVLTNIMLQLTTHLEDLIIGVDPVPPNCLKGTGEELSLSKGYLLSHNTCRLPHRDDHSHVPGHTSNTGKRSTALVETATS</sequence>
<evidence type="ECO:0000256" key="1">
    <source>
        <dbReference type="SAM" id="MobiDB-lite"/>
    </source>
</evidence>
<dbReference type="Proteomes" id="UP001283361">
    <property type="component" value="Unassembled WGS sequence"/>
</dbReference>
<evidence type="ECO:0000313" key="2">
    <source>
        <dbReference type="EMBL" id="KAK3789783.1"/>
    </source>
</evidence>
<comment type="caution">
    <text evidence="2">The sequence shown here is derived from an EMBL/GenBank/DDBJ whole genome shotgun (WGS) entry which is preliminary data.</text>
</comment>
<evidence type="ECO:0000313" key="3">
    <source>
        <dbReference type="Proteomes" id="UP001283361"/>
    </source>
</evidence>
<proteinExistence type="predicted"/>
<reference evidence="2" key="1">
    <citation type="journal article" date="2023" name="G3 (Bethesda)">
        <title>A reference genome for the long-term kleptoplast-retaining sea slug Elysia crispata morphotype clarki.</title>
        <authorList>
            <person name="Eastman K.E."/>
            <person name="Pendleton A.L."/>
            <person name="Shaikh M.A."/>
            <person name="Suttiyut T."/>
            <person name="Ogas R."/>
            <person name="Tomko P."/>
            <person name="Gavelis G."/>
            <person name="Widhalm J.R."/>
            <person name="Wisecaver J.H."/>
        </authorList>
    </citation>
    <scope>NUCLEOTIDE SEQUENCE</scope>
    <source>
        <strain evidence="2">ECLA1</strain>
    </source>
</reference>
<feature type="region of interest" description="Disordered" evidence="1">
    <location>
        <begin position="72"/>
        <end position="100"/>
    </location>
</feature>
<gene>
    <name evidence="2" type="ORF">RRG08_036076</name>
</gene>
<dbReference type="AlphaFoldDB" id="A0AAE1ALE1"/>
<name>A0AAE1ALE1_9GAST</name>
<protein>
    <submittedName>
        <fullName evidence="2">Uncharacterized protein</fullName>
    </submittedName>
</protein>
<accession>A0AAE1ALE1</accession>
<keyword evidence="3" id="KW-1185">Reference proteome</keyword>
<organism evidence="2 3">
    <name type="scientific">Elysia crispata</name>
    <name type="common">lettuce slug</name>
    <dbReference type="NCBI Taxonomy" id="231223"/>
    <lineage>
        <taxon>Eukaryota</taxon>
        <taxon>Metazoa</taxon>
        <taxon>Spiralia</taxon>
        <taxon>Lophotrochozoa</taxon>
        <taxon>Mollusca</taxon>
        <taxon>Gastropoda</taxon>
        <taxon>Heterobranchia</taxon>
        <taxon>Euthyneura</taxon>
        <taxon>Panpulmonata</taxon>
        <taxon>Sacoglossa</taxon>
        <taxon>Placobranchoidea</taxon>
        <taxon>Plakobranchidae</taxon>
        <taxon>Elysia</taxon>
    </lineage>
</organism>
<dbReference type="EMBL" id="JAWDGP010001628">
    <property type="protein sequence ID" value="KAK3789783.1"/>
    <property type="molecule type" value="Genomic_DNA"/>
</dbReference>